<gene>
    <name evidence="3" type="ORF">M124_4577</name>
</gene>
<dbReference type="Proteomes" id="UP000020529">
    <property type="component" value="Unassembled WGS sequence"/>
</dbReference>
<dbReference type="Pfam" id="PF03432">
    <property type="entry name" value="Relaxase"/>
    <property type="match status" value="1"/>
</dbReference>
<feature type="domain" description="MobA/VirD2-like nuclease" evidence="2">
    <location>
        <begin position="17"/>
        <end position="143"/>
    </location>
</feature>
<dbReference type="EMBL" id="JGCY01000147">
    <property type="protein sequence ID" value="EXY76526.1"/>
    <property type="molecule type" value="Genomic_DNA"/>
</dbReference>
<dbReference type="AlphaFoldDB" id="A0A015U004"/>
<dbReference type="InterPro" id="IPR005094">
    <property type="entry name" value="Endonuclease_MobA/VirD2"/>
</dbReference>
<name>A0A015U004_BACFG</name>
<accession>A0A015U004</accession>
<proteinExistence type="predicted"/>
<evidence type="ECO:0000313" key="4">
    <source>
        <dbReference type="Proteomes" id="UP000020529"/>
    </source>
</evidence>
<evidence type="ECO:0000313" key="3">
    <source>
        <dbReference type="EMBL" id="EXY76526.1"/>
    </source>
</evidence>
<evidence type="ECO:0000259" key="2">
    <source>
        <dbReference type="Pfam" id="PF03432"/>
    </source>
</evidence>
<dbReference type="RefSeq" id="WP_003013289.1">
    <property type="nucleotide sequence ID" value="NZ_JGCY01000147.1"/>
</dbReference>
<reference evidence="3 4" key="1">
    <citation type="submission" date="2014-02" db="EMBL/GenBank/DDBJ databases">
        <authorList>
            <person name="Sears C."/>
            <person name="Carroll K."/>
            <person name="Sack B.R."/>
            <person name="Qadri F."/>
            <person name="Myers L.L."/>
            <person name="Chung G.-T."/>
            <person name="Escheverria P."/>
            <person name="Fraser C.M."/>
            <person name="Sadzewicz L."/>
            <person name="Shefchek K.A."/>
            <person name="Tallon L."/>
            <person name="Das S.P."/>
            <person name="Daugherty S."/>
            <person name="Mongodin E.F."/>
        </authorList>
    </citation>
    <scope>NUCLEOTIDE SEQUENCE [LARGE SCALE GENOMIC DNA]</scope>
    <source>
        <strain evidence="4">3988T(B)14</strain>
    </source>
</reference>
<evidence type="ECO:0000256" key="1">
    <source>
        <dbReference type="SAM" id="MobiDB-lite"/>
    </source>
</evidence>
<dbReference type="PATRIC" id="fig|1339315.3.peg.503"/>
<comment type="caution">
    <text evidence="3">The sequence shown here is derived from an EMBL/GenBank/DDBJ whole genome shotgun (WGS) entry which is preliminary data.</text>
</comment>
<protein>
    <submittedName>
        <fullName evidence="3">Relaxase/mobilization nuclease domain protein</fullName>
    </submittedName>
</protein>
<feature type="region of interest" description="Disordered" evidence="1">
    <location>
        <begin position="280"/>
        <end position="303"/>
    </location>
</feature>
<organism evidence="3 4">
    <name type="scientific">Bacteroides fragilis str. 3988T(B)14</name>
    <dbReference type="NCBI Taxonomy" id="1339315"/>
    <lineage>
        <taxon>Bacteria</taxon>
        <taxon>Pseudomonadati</taxon>
        <taxon>Bacteroidota</taxon>
        <taxon>Bacteroidia</taxon>
        <taxon>Bacteroidales</taxon>
        <taxon>Bacteroidaceae</taxon>
        <taxon>Bacteroides</taxon>
    </lineage>
</organism>
<sequence length="303" mass="34892">MIAKIIEGRSFGGCVGYALKKDSEIIHVNGLRTDSAKTITQDFNFQRMLNPRLGKAVGHIILSWNTEDKNKLNNDIMLSAAKRYLSKLDIRDTQCLMVRHHDRQHDHIHIIFNRVNDHGKTISNSNQRYKSFKACKELNALYGFKQSEGKRNVNRGRLKGNDLTKYQIYDTVKAGIRHSKNWKELQNYIRYRGVEMQFKYRLGSDEVQGISFIKDEQTFRGSAIDRSLSFGQIDKALNSIDNSIELNQITGSYVSKDHSIDRNIGETLGHITSALFSNPEITPEQDDPLIKKRKKKENYGLKR</sequence>